<dbReference type="GO" id="GO:0035446">
    <property type="term" value="F:cysteine-glucosaminylinositol ligase activity"/>
    <property type="evidence" value="ECO:0007669"/>
    <property type="project" value="UniProtKB-UniRule"/>
</dbReference>
<dbReference type="SUPFAM" id="SSF52374">
    <property type="entry name" value="Nucleotidylyl transferase"/>
    <property type="match status" value="1"/>
</dbReference>
<keyword evidence="4 10" id="KW-0436">Ligase</keyword>
<organism evidence="12 13">
    <name type="scientific">Aeromicrobium erythreum</name>
    <dbReference type="NCBI Taxonomy" id="2041"/>
    <lineage>
        <taxon>Bacteria</taxon>
        <taxon>Bacillati</taxon>
        <taxon>Actinomycetota</taxon>
        <taxon>Actinomycetes</taxon>
        <taxon>Propionibacteriales</taxon>
        <taxon>Nocardioidaceae</taxon>
        <taxon>Aeromicrobium</taxon>
    </lineage>
</organism>
<accession>A0A0U4CAL7</accession>
<dbReference type="OrthoDB" id="9815130at2"/>
<feature type="binding site" evidence="10">
    <location>
        <position position="61"/>
    </location>
    <ligand>
        <name>L-cysteinyl-5'-AMP</name>
        <dbReference type="ChEBI" id="CHEBI:144924"/>
    </ligand>
</feature>
<dbReference type="InterPro" id="IPR014729">
    <property type="entry name" value="Rossmann-like_a/b/a_fold"/>
</dbReference>
<dbReference type="Gene3D" id="3.40.50.620">
    <property type="entry name" value="HUPs"/>
    <property type="match status" value="1"/>
</dbReference>
<evidence type="ECO:0000256" key="10">
    <source>
        <dbReference type="HAMAP-Rule" id="MF_01697"/>
    </source>
</evidence>
<dbReference type="STRING" id="2041.AERYTH_09025"/>
<comment type="similarity">
    <text evidence="2 10">Belongs to the class-I aminoacyl-tRNA synthetase family. MshC subfamily.</text>
</comment>
<proteinExistence type="inferred from homology"/>
<evidence type="ECO:0000256" key="1">
    <source>
        <dbReference type="ARBA" id="ARBA00003679"/>
    </source>
</evidence>
<dbReference type="RefSeq" id="WP_067861541.1">
    <property type="nucleotide sequence ID" value="NZ_CP011502.1"/>
</dbReference>
<feature type="binding site" evidence="10">
    <location>
        <position position="224"/>
    </location>
    <ligand>
        <name>L-cysteinyl-5'-AMP</name>
        <dbReference type="ChEBI" id="CHEBI:144924"/>
    </ligand>
</feature>
<dbReference type="GO" id="GO:0010125">
    <property type="term" value="P:mycothiol biosynthetic process"/>
    <property type="evidence" value="ECO:0007669"/>
    <property type="project" value="UniProtKB-UniRule"/>
</dbReference>
<dbReference type="PRINTS" id="PR00983">
    <property type="entry name" value="TRNASYNTHCYS"/>
</dbReference>
<keyword evidence="5 10" id="KW-0479">Metal-binding</keyword>
<dbReference type="PATRIC" id="fig|2041.4.peg.1889"/>
<feature type="binding site" evidence="10">
    <location>
        <position position="279"/>
    </location>
    <ligand>
        <name>L-cysteinyl-5'-AMP</name>
        <dbReference type="ChEBI" id="CHEBI:144924"/>
    </ligand>
</feature>
<dbReference type="InterPro" id="IPR017812">
    <property type="entry name" value="Mycothiol_ligase_MshC"/>
</dbReference>
<dbReference type="NCBIfam" id="TIGR03447">
    <property type="entry name" value="mycothiol_MshC"/>
    <property type="match status" value="1"/>
</dbReference>
<dbReference type="InterPro" id="IPR032678">
    <property type="entry name" value="tRNA-synt_1_cat_dom"/>
</dbReference>
<evidence type="ECO:0000256" key="4">
    <source>
        <dbReference type="ARBA" id="ARBA00022598"/>
    </source>
</evidence>
<feature type="domain" description="tRNA synthetases class I catalytic" evidence="11">
    <location>
        <begin position="39"/>
        <end position="332"/>
    </location>
</feature>
<protein>
    <recommendedName>
        <fullName evidence="10">L-cysteine:1D-myo-inositol 2-amino-2-deoxy-alpha-D-glucopyranoside ligase</fullName>
        <shortName evidence="10">L-Cys:GlcN-Ins ligase</shortName>
        <ecNumber evidence="10">6.3.1.13</ecNumber>
    </recommendedName>
    <alternativeName>
        <fullName evidence="10">Mycothiol ligase</fullName>
        <shortName evidence="10">MSH ligase</shortName>
    </alternativeName>
</protein>
<feature type="short sequence motif" description="'KMSKS' region" evidence="10">
    <location>
        <begin position="285"/>
        <end position="289"/>
    </location>
</feature>
<evidence type="ECO:0000313" key="13">
    <source>
        <dbReference type="Proteomes" id="UP000067689"/>
    </source>
</evidence>
<dbReference type="GO" id="GO:0006423">
    <property type="term" value="P:cysteinyl-tRNA aminoacylation"/>
    <property type="evidence" value="ECO:0007669"/>
    <property type="project" value="TreeGrafter"/>
</dbReference>
<feature type="binding site" evidence="10">
    <location>
        <begin position="84"/>
        <end position="86"/>
    </location>
    <ligand>
        <name>L-cysteinyl-5'-AMP</name>
        <dbReference type="ChEBI" id="CHEBI:144924"/>
    </ligand>
</feature>
<evidence type="ECO:0000256" key="3">
    <source>
        <dbReference type="ARBA" id="ARBA00011245"/>
    </source>
</evidence>
<reference evidence="12 13" key="1">
    <citation type="journal article" date="1991" name="Int. J. Syst. Bacteriol.">
        <title>Description of the erythromycin-producing bacterium Arthrobacter sp. strain NRRL B-3381 as Aeromicrobium erythreum gen. nov., sp. nov.</title>
        <authorList>
            <person name="Miller E.S."/>
            <person name="Woese C.R."/>
            <person name="Brenner S."/>
        </authorList>
    </citation>
    <scope>NUCLEOTIDE SEQUENCE [LARGE SCALE GENOMIC DNA]</scope>
    <source>
        <strain evidence="12 13">AR18</strain>
    </source>
</reference>
<dbReference type="EC" id="6.3.1.13" evidence="10"/>
<dbReference type="HAMAP" id="MF_01697">
    <property type="entry name" value="MshC"/>
    <property type="match status" value="1"/>
</dbReference>
<dbReference type="PANTHER" id="PTHR10890:SF3">
    <property type="entry name" value="CYSTEINE--TRNA LIGASE, CYTOPLASMIC"/>
    <property type="match status" value="1"/>
</dbReference>
<dbReference type="EMBL" id="CP011502">
    <property type="protein sequence ID" value="ALX04830.1"/>
    <property type="molecule type" value="Genomic_DNA"/>
</dbReference>
<feature type="binding site" evidence="10">
    <location>
        <begin position="246"/>
        <end position="248"/>
    </location>
    <ligand>
        <name>L-cysteinyl-5'-AMP</name>
        <dbReference type="ChEBI" id="CHEBI:144924"/>
    </ligand>
</feature>
<gene>
    <name evidence="10" type="primary">mshC</name>
    <name evidence="12" type="ORF">AERYTH_09025</name>
</gene>
<evidence type="ECO:0000256" key="2">
    <source>
        <dbReference type="ARBA" id="ARBA00007723"/>
    </source>
</evidence>
<evidence type="ECO:0000256" key="6">
    <source>
        <dbReference type="ARBA" id="ARBA00022741"/>
    </source>
</evidence>
<dbReference type="Pfam" id="PF01406">
    <property type="entry name" value="tRNA-synt_1e"/>
    <property type="match status" value="1"/>
</dbReference>
<feature type="binding site" evidence="10">
    <location>
        <begin position="46"/>
        <end position="49"/>
    </location>
    <ligand>
        <name>L-cysteinyl-5'-AMP</name>
        <dbReference type="ChEBI" id="CHEBI:144924"/>
    </ligand>
</feature>
<dbReference type="GO" id="GO:0005524">
    <property type="term" value="F:ATP binding"/>
    <property type="evidence" value="ECO:0007669"/>
    <property type="project" value="UniProtKB-KW"/>
</dbReference>
<evidence type="ECO:0000259" key="11">
    <source>
        <dbReference type="Pfam" id="PF01406"/>
    </source>
</evidence>
<feature type="short sequence motif" description="'HIGH' region" evidence="10">
    <location>
        <begin position="48"/>
        <end position="58"/>
    </location>
</feature>
<evidence type="ECO:0000256" key="5">
    <source>
        <dbReference type="ARBA" id="ARBA00022723"/>
    </source>
</evidence>
<feature type="short sequence motif" description="'ERGGDP' region" evidence="10">
    <location>
        <begin position="184"/>
        <end position="189"/>
    </location>
</feature>
<evidence type="ECO:0000256" key="9">
    <source>
        <dbReference type="ARBA" id="ARBA00048350"/>
    </source>
</evidence>
<evidence type="ECO:0000256" key="7">
    <source>
        <dbReference type="ARBA" id="ARBA00022833"/>
    </source>
</evidence>
<feature type="binding site" evidence="10">
    <location>
        <position position="228"/>
    </location>
    <ligand>
        <name>Zn(2+)</name>
        <dbReference type="ChEBI" id="CHEBI:29105"/>
    </ligand>
</feature>
<dbReference type="InterPro" id="IPR024909">
    <property type="entry name" value="Cys-tRNA/MSH_ligase"/>
</dbReference>
<keyword evidence="8 10" id="KW-0067">ATP-binding</keyword>
<sequence length="404" mass="44141">MRAWTGPEVPTIELSGVDVPPLRIHDTRASALVESAPEHVARLYVCGITPYDATHLGHASTYLTFDLLQRQWLARGLDVSYTQNVTDVDDPLLERATATGVDWQELAERETELFRTDMSALRVLAPQHYVGAVESIDLVTALVERLGDAVYRVDDDLYFDVHADAAFGSVSGLDDDTMRRVFGERGGDPDRSGKRHPLDCLVWQAPREGEPSWESPLGPGRPGWHVECAAIALEHLGTDFDVQGGGSDLAFPHHEMSASEARVATGEEFARAFVHAGMVGFEGEKMSKSKGNLVLVSRLRESGTDPMAIRLALLAHHYRSDWEWFDADLTSAEERLARWRTAVERPTSAPADDVVRDVLAALSDDLDAPRALAAVDAWAAADGSDTDASARVRAALDLLLGVLL</sequence>
<keyword evidence="7 10" id="KW-0862">Zinc</keyword>
<dbReference type="Gene3D" id="1.20.120.640">
    <property type="entry name" value="Anticodon-binding domain of a subclass of class I aminoacyl-tRNA synthetases"/>
    <property type="match status" value="1"/>
</dbReference>
<keyword evidence="13" id="KW-1185">Reference proteome</keyword>
<comment type="catalytic activity">
    <reaction evidence="9 10">
        <text>1D-myo-inositol 2-amino-2-deoxy-alpha-D-glucopyranoside + L-cysteine + ATP = 1D-myo-inositol 2-(L-cysteinylamino)-2-deoxy-alpha-D-glucopyranoside + AMP + diphosphate + H(+)</text>
        <dbReference type="Rhea" id="RHEA:26176"/>
        <dbReference type="ChEBI" id="CHEBI:15378"/>
        <dbReference type="ChEBI" id="CHEBI:30616"/>
        <dbReference type="ChEBI" id="CHEBI:33019"/>
        <dbReference type="ChEBI" id="CHEBI:35235"/>
        <dbReference type="ChEBI" id="CHEBI:58886"/>
        <dbReference type="ChEBI" id="CHEBI:58887"/>
        <dbReference type="ChEBI" id="CHEBI:456215"/>
        <dbReference type="EC" id="6.3.1.13"/>
    </reaction>
</comment>
<dbReference type="GO" id="GO:0008270">
    <property type="term" value="F:zinc ion binding"/>
    <property type="evidence" value="ECO:0007669"/>
    <property type="project" value="UniProtKB-UniRule"/>
</dbReference>
<feature type="binding site" evidence="10">
    <location>
        <position position="253"/>
    </location>
    <ligand>
        <name>Zn(2+)</name>
        <dbReference type="ChEBI" id="CHEBI:29105"/>
    </ligand>
</feature>
<dbReference type="CDD" id="cd00672">
    <property type="entry name" value="CysRS_core"/>
    <property type="match status" value="1"/>
</dbReference>
<evidence type="ECO:0000256" key="8">
    <source>
        <dbReference type="ARBA" id="ARBA00022840"/>
    </source>
</evidence>
<dbReference type="AlphaFoldDB" id="A0A0U4CAL7"/>
<comment type="cofactor">
    <cofactor evidence="10">
        <name>Zn(2+)</name>
        <dbReference type="ChEBI" id="CHEBI:29105"/>
    </cofactor>
    <text evidence="10">Binds 1 zinc ion per subunit.</text>
</comment>
<name>A0A0U4CAL7_9ACTN</name>
<dbReference type="GO" id="GO:0005829">
    <property type="term" value="C:cytosol"/>
    <property type="evidence" value="ECO:0007669"/>
    <property type="project" value="TreeGrafter"/>
</dbReference>
<comment type="function">
    <text evidence="1 10">Catalyzes the ATP-dependent condensation of GlcN-Ins and L-cysteine to form L-Cys-GlcN-Ins.</text>
</comment>
<evidence type="ECO:0000313" key="12">
    <source>
        <dbReference type="EMBL" id="ALX04830.1"/>
    </source>
</evidence>
<dbReference type="KEGG" id="aer:AERYTH_09025"/>
<comment type="subunit">
    <text evidence="3 10">Monomer.</text>
</comment>
<dbReference type="Proteomes" id="UP000067689">
    <property type="component" value="Chromosome"/>
</dbReference>
<keyword evidence="6 10" id="KW-0547">Nucleotide-binding</keyword>
<dbReference type="GO" id="GO:0004817">
    <property type="term" value="F:cysteine-tRNA ligase activity"/>
    <property type="evidence" value="ECO:0007669"/>
    <property type="project" value="TreeGrafter"/>
</dbReference>
<dbReference type="PANTHER" id="PTHR10890">
    <property type="entry name" value="CYSTEINYL-TRNA SYNTHETASE"/>
    <property type="match status" value="1"/>
</dbReference>
<feature type="binding site" evidence="10">
    <location>
        <position position="46"/>
    </location>
    <ligand>
        <name>Zn(2+)</name>
        <dbReference type="ChEBI" id="CHEBI:29105"/>
    </ligand>
</feature>